<evidence type="ECO:0008006" key="3">
    <source>
        <dbReference type="Google" id="ProtNLM"/>
    </source>
</evidence>
<keyword evidence="2" id="KW-1185">Reference proteome</keyword>
<comment type="caution">
    <text evidence="1">The sequence shown here is derived from an EMBL/GenBank/DDBJ whole genome shotgun (WGS) entry which is preliminary data.</text>
</comment>
<dbReference type="AlphaFoldDB" id="A0A023D865"/>
<dbReference type="InterPro" id="IPR016032">
    <property type="entry name" value="Sig_transdc_resp-reg_C-effctor"/>
</dbReference>
<reference evidence="2" key="1">
    <citation type="journal article" date="2014" name="FEMS Microbiol. Lett.">
        <title>Draft Genomic DNA Sequence of the Facultatively Methylotrophic Bacterium Acidomonas methanolica type strain MB58.</title>
        <authorList>
            <person name="Higashiura N."/>
            <person name="Hadano H."/>
            <person name="Hirakawa H."/>
            <person name="Matsutani M."/>
            <person name="Takabe S."/>
            <person name="Matsushita K."/>
            <person name="Azuma Y."/>
        </authorList>
    </citation>
    <scope>NUCLEOTIDE SEQUENCE [LARGE SCALE GENOMIC DNA]</scope>
    <source>
        <strain evidence="2">MB58</strain>
    </source>
</reference>
<organism evidence="1 2">
    <name type="scientific">Acidomonas methanolica NBRC 104435</name>
    <dbReference type="NCBI Taxonomy" id="1231351"/>
    <lineage>
        <taxon>Bacteria</taxon>
        <taxon>Pseudomonadati</taxon>
        <taxon>Pseudomonadota</taxon>
        <taxon>Alphaproteobacteria</taxon>
        <taxon>Acetobacterales</taxon>
        <taxon>Acetobacteraceae</taxon>
        <taxon>Acidomonas</taxon>
    </lineage>
</organism>
<dbReference type="Proteomes" id="UP000019760">
    <property type="component" value="Unassembled WGS sequence"/>
</dbReference>
<dbReference type="SUPFAM" id="SSF46894">
    <property type="entry name" value="C-terminal effector domain of the bipartite response regulators"/>
    <property type="match status" value="1"/>
</dbReference>
<evidence type="ECO:0000313" key="2">
    <source>
        <dbReference type="Proteomes" id="UP000019760"/>
    </source>
</evidence>
<dbReference type="InterPro" id="IPR051677">
    <property type="entry name" value="AfsR-DnrI-RedD_regulator"/>
</dbReference>
<gene>
    <name evidence="1" type="ORF">Amme_093_015</name>
</gene>
<dbReference type="GO" id="GO:0006355">
    <property type="term" value="P:regulation of DNA-templated transcription"/>
    <property type="evidence" value="ECO:0007669"/>
    <property type="project" value="InterPro"/>
</dbReference>
<accession>A0A023D865</accession>
<sequence>MGESLLPVGGKTRGLLAILALADRRPVSRAQLAALLWSRRPDDLARASLRQEIHRLLSALGPFGVDIIDVQRHALTLKPALTSVDVERLYAGGLAALDELEFPLKPLLHDLGNIDPAFDLWREEHAARIVKHVEKVLIAAVQEHSDPAVRLQAAERLLTLDACSEPGWRGRIEATLAQGDETKALLHAEEALRFFQSRTGQPPGPATLRVIDALRARRPNAGEHLETPPLDTPSATLGEILLTPTLPTVATLMALPIESPDPAFAPAVEAILDGLDEMLVTHQFLRVIPPPEHPGAMQEELGFARKAGAQFVLRGMLRIGVSGARFVTRLLDVSREVPTIVWAASIDLPEPTVIEAQDEMRRRVRPLVEALCWAVLQHEGRRSASRPARELNAGGLVLRALMLTLRCDNRLIDEIEMLLSRAARLDAESPLFCFVSALFELGRVTIFLQDDETAGMERLLSAIQRYQLVSPENGWALLLMAMQSLLTPGQTEKAAIFIDIHRQRVVAGQEPNVPLGAVMDAIMALREGRKDEAVEVLALYIAMRHEIPVAVLSDATAALLLFLVGQAEEARRLITLVVGLYPRNTLALVYRLAMEAAIDSPSTTEARMQLRRTSPELGVERILATHGFLPDADLAWLSASLRKAGLPDKAEAGLVGAGIVATGPLGGAGASGYVG</sequence>
<protein>
    <recommendedName>
        <fullName evidence="3">Bacterial transcriptional activator domain-containing protein</fullName>
    </recommendedName>
</protein>
<name>A0A023D865_ACIMT</name>
<dbReference type="EMBL" id="BAND01000093">
    <property type="protein sequence ID" value="GAJ29991.1"/>
    <property type="molecule type" value="Genomic_DNA"/>
</dbReference>
<dbReference type="PANTHER" id="PTHR35807">
    <property type="entry name" value="TRANSCRIPTIONAL REGULATOR REDD-RELATED"/>
    <property type="match status" value="1"/>
</dbReference>
<reference evidence="1 2" key="2">
    <citation type="journal article" date="2014" name="FEMS Microbiol. Lett.">
        <title>Draft genomic DNA sequence of the facultatively methylotrophic bacterium Acidomonas methanolica type strain MB58.</title>
        <authorList>
            <person name="Higashiura N."/>
            <person name="Hadano H."/>
            <person name="Hirakawa H."/>
            <person name="Matsutani M."/>
            <person name="Takabe S."/>
            <person name="Matsushita K."/>
            <person name="Azuma Y."/>
        </authorList>
    </citation>
    <scope>NUCLEOTIDE SEQUENCE [LARGE SCALE GENOMIC DNA]</scope>
    <source>
        <strain evidence="1 2">MB58</strain>
    </source>
</reference>
<dbReference type="Gene3D" id="1.10.10.10">
    <property type="entry name" value="Winged helix-like DNA-binding domain superfamily/Winged helix DNA-binding domain"/>
    <property type="match status" value="1"/>
</dbReference>
<evidence type="ECO:0000313" key="1">
    <source>
        <dbReference type="EMBL" id="GAJ29991.1"/>
    </source>
</evidence>
<proteinExistence type="predicted"/>
<dbReference type="InterPro" id="IPR036388">
    <property type="entry name" value="WH-like_DNA-bd_sf"/>
</dbReference>
<dbReference type="GO" id="GO:0003677">
    <property type="term" value="F:DNA binding"/>
    <property type="evidence" value="ECO:0007669"/>
    <property type="project" value="InterPro"/>
</dbReference>